<evidence type="ECO:0000313" key="3">
    <source>
        <dbReference type="Proteomes" id="UP001597393"/>
    </source>
</evidence>
<dbReference type="RefSeq" id="WP_380869247.1">
    <property type="nucleotide sequence ID" value="NZ_JBHUMA010000006.1"/>
</dbReference>
<proteinExistence type="predicted"/>
<gene>
    <name evidence="2" type="ORF">ACFSQ3_09160</name>
</gene>
<dbReference type="Pfam" id="PF04734">
    <property type="entry name" value="Ceramidase_alk"/>
    <property type="match status" value="1"/>
</dbReference>
<comment type="caution">
    <text evidence="2">The sequence shown here is derived from an EMBL/GenBank/DDBJ whole genome shotgun (WGS) entry which is preliminary data.</text>
</comment>
<protein>
    <submittedName>
        <fullName evidence="2">Neutral/alkaline non-lysosomal ceramidase N-terminal domain-containing protein</fullName>
    </submittedName>
</protein>
<dbReference type="InterPro" id="IPR031329">
    <property type="entry name" value="NEUT/ALK_ceramidase_N"/>
</dbReference>
<evidence type="ECO:0000259" key="1">
    <source>
        <dbReference type="Pfam" id="PF04734"/>
    </source>
</evidence>
<organism evidence="2 3">
    <name type="scientific">Sphingobacterium corticis</name>
    <dbReference type="NCBI Taxonomy" id="1812823"/>
    <lineage>
        <taxon>Bacteria</taxon>
        <taxon>Pseudomonadati</taxon>
        <taxon>Bacteroidota</taxon>
        <taxon>Sphingobacteriia</taxon>
        <taxon>Sphingobacteriales</taxon>
        <taxon>Sphingobacteriaceae</taxon>
        <taxon>Sphingobacterium</taxon>
    </lineage>
</organism>
<dbReference type="Proteomes" id="UP001597393">
    <property type="component" value="Unassembled WGS sequence"/>
</dbReference>
<reference evidence="3" key="1">
    <citation type="journal article" date="2019" name="Int. J. Syst. Evol. Microbiol.">
        <title>The Global Catalogue of Microorganisms (GCM) 10K type strain sequencing project: providing services to taxonomists for standard genome sequencing and annotation.</title>
        <authorList>
            <consortium name="The Broad Institute Genomics Platform"/>
            <consortium name="The Broad Institute Genome Sequencing Center for Infectious Disease"/>
            <person name="Wu L."/>
            <person name="Ma J."/>
        </authorList>
    </citation>
    <scope>NUCLEOTIDE SEQUENCE [LARGE SCALE GENOMIC DNA]</scope>
    <source>
        <strain evidence="3">KCTC 42248</strain>
    </source>
</reference>
<dbReference type="EMBL" id="JBHUMA010000006">
    <property type="protein sequence ID" value="MFD2599121.1"/>
    <property type="molecule type" value="Genomic_DNA"/>
</dbReference>
<feature type="domain" description="Neutral/alkaline non-lysosomal ceramidase N-terminal" evidence="1">
    <location>
        <begin position="56"/>
        <end position="268"/>
    </location>
</feature>
<accession>A0ABW5NJ24</accession>
<evidence type="ECO:0000313" key="2">
    <source>
        <dbReference type="EMBL" id="MFD2599121.1"/>
    </source>
</evidence>
<name>A0ABW5NJ24_9SPHI</name>
<sequence length="447" mass="50311">MKKIWKVLLITTACIALLLIALVGKIDRTPMEKTSHYAAWKAWIKSVNFETHTGAYQVGWSKVNITPAESVPMAGYGNRWGKHYEGIRDSSYVRVVAIRQPDKTTYLLSADMLIIPPNITNRLEKLLSERHISLQDVHLNATHTHHGQGGWGLKLAGRLFAGAYDEKVEIRLAEQFCQAIFQATDQLEDSKIYYSEVEDTDHIRNRLPIEDGLVDPWLRNLRFVRSDSSEAELVTYGAHPTVLNRKTLLLSRDYPGMLVDSIERKNGRFALFMSGAVGSMGAQSEGESDEAWAEGMASGLFADLIAARENEDVALSDSLISTYFEIPMPEQSARISKHFALRPWVFNTFFGRYPTFIKVTKIGKVLMLGMPADFSGEIMAELDQHALKQGLQLMLTSFNGGYVGYITPDRLYDRDLYETTTMSWNGYQAGGYFTEIAKDIIDKLAVK</sequence>
<keyword evidence="3" id="KW-1185">Reference proteome</keyword>